<dbReference type="Pfam" id="PF22486">
    <property type="entry name" value="MATH_2"/>
    <property type="match status" value="1"/>
</dbReference>
<comment type="similarity">
    <text evidence="2">Belongs to the Tdpoz family.</text>
</comment>
<proteinExistence type="inferred from homology"/>
<keyword evidence="6" id="KW-1185">Reference proteome</keyword>
<dbReference type="AlphaFoldDB" id="A0AAV1E7D4"/>
<dbReference type="GO" id="GO:0016567">
    <property type="term" value="P:protein ubiquitination"/>
    <property type="evidence" value="ECO:0007669"/>
    <property type="project" value="InterPro"/>
</dbReference>
<comment type="pathway">
    <text evidence="1">Protein modification; protein ubiquitination.</text>
</comment>
<feature type="region of interest" description="Disordered" evidence="3">
    <location>
        <begin position="279"/>
        <end position="299"/>
    </location>
</feature>
<evidence type="ECO:0000256" key="2">
    <source>
        <dbReference type="ARBA" id="ARBA00010846"/>
    </source>
</evidence>
<dbReference type="InterPro" id="IPR002083">
    <property type="entry name" value="MATH/TRAF_dom"/>
</dbReference>
<dbReference type="PANTHER" id="PTHR26379:SF293">
    <property type="entry name" value="BTB_POZ AND MATH DOMAIN-CONTAINING PROTEIN 3"/>
    <property type="match status" value="1"/>
</dbReference>
<dbReference type="InterPro" id="IPR045005">
    <property type="entry name" value="BPM1-6"/>
</dbReference>
<reference evidence="5" key="1">
    <citation type="submission" date="2023-03" db="EMBL/GenBank/DDBJ databases">
        <authorList>
            <person name="Julca I."/>
        </authorList>
    </citation>
    <scope>NUCLEOTIDE SEQUENCE</scope>
</reference>
<dbReference type="CDD" id="cd00121">
    <property type="entry name" value="MATH"/>
    <property type="match status" value="1"/>
</dbReference>
<dbReference type="Proteomes" id="UP001161247">
    <property type="component" value="Chromosome 8"/>
</dbReference>
<dbReference type="InterPro" id="IPR008974">
    <property type="entry name" value="TRAF-like"/>
</dbReference>
<evidence type="ECO:0000313" key="6">
    <source>
        <dbReference type="Proteomes" id="UP001161247"/>
    </source>
</evidence>
<dbReference type="Pfam" id="PF24570">
    <property type="entry name" value="BACK_BPM_SPOP"/>
    <property type="match status" value="1"/>
</dbReference>
<dbReference type="EMBL" id="OX459125">
    <property type="protein sequence ID" value="CAI9115393.1"/>
    <property type="molecule type" value="Genomic_DNA"/>
</dbReference>
<organism evidence="5 6">
    <name type="scientific">Oldenlandia corymbosa var. corymbosa</name>
    <dbReference type="NCBI Taxonomy" id="529605"/>
    <lineage>
        <taxon>Eukaryota</taxon>
        <taxon>Viridiplantae</taxon>
        <taxon>Streptophyta</taxon>
        <taxon>Embryophyta</taxon>
        <taxon>Tracheophyta</taxon>
        <taxon>Spermatophyta</taxon>
        <taxon>Magnoliopsida</taxon>
        <taxon>eudicotyledons</taxon>
        <taxon>Gunneridae</taxon>
        <taxon>Pentapetalae</taxon>
        <taxon>asterids</taxon>
        <taxon>lamiids</taxon>
        <taxon>Gentianales</taxon>
        <taxon>Rubiaceae</taxon>
        <taxon>Rubioideae</taxon>
        <taxon>Spermacoceae</taxon>
        <taxon>Hedyotis-Oldenlandia complex</taxon>
        <taxon>Oldenlandia</taxon>
    </lineage>
</organism>
<dbReference type="Gene3D" id="1.25.40.420">
    <property type="match status" value="1"/>
</dbReference>
<dbReference type="SUPFAM" id="SSF49599">
    <property type="entry name" value="TRAF domain-like"/>
    <property type="match status" value="1"/>
</dbReference>
<name>A0AAV1E7D4_OLDCO</name>
<dbReference type="Gene3D" id="2.60.210.10">
    <property type="entry name" value="Apoptosis, Tumor Necrosis Factor Receptor Associated Protein 2, Chain A"/>
    <property type="match status" value="1"/>
</dbReference>
<gene>
    <name evidence="5" type="ORF">OLC1_LOCUS21930</name>
</gene>
<protein>
    <submittedName>
        <fullName evidence="5">OLC1v1016292C1</fullName>
    </submittedName>
</protein>
<evidence type="ECO:0000259" key="4">
    <source>
        <dbReference type="PROSITE" id="PS50144"/>
    </source>
</evidence>
<sequence>MTMNCDTSSEMVTSMVKGSNSFTVTGYSFGKDIGPRKYLSYSTFRVGDYEWAVYFYPDGKDSKDRSAFVYVFIGLLNDATDVRVLFELKLLDQSGNGKHLIHSHFNRATPKTPCILKHRESIWGHKRFFRKVDLEKSCYLKNSSLQSIVPLELLKLVPKQQSRKSPLFQQRASSKISTNCSNLKWAAIQASRAQFFGFNGDSNIDKVEVLDMEPAVFKLKAVCLKFAAHNLEAVSQSDGFKHLEESCPSLLSELLKTVASVDEKPKSVLGQKRSSSSAFTQGLVDDGDASEPVNPPKLRRTARMCTRSTCLISGGEEKPGKKNPFL</sequence>
<dbReference type="InterPro" id="IPR056423">
    <property type="entry name" value="BACK_BPM_SPOP"/>
</dbReference>
<accession>A0AAV1E7D4</accession>
<evidence type="ECO:0000256" key="1">
    <source>
        <dbReference type="ARBA" id="ARBA00004906"/>
    </source>
</evidence>
<evidence type="ECO:0000256" key="3">
    <source>
        <dbReference type="SAM" id="MobiDB-lite"/>
    </source>
</evidence>
<dbReference type="PROSITE" id="PS50144">
    <property type="entry name" value="MATH"/>
    <property type="match status" value="1"/>
</dbReference>
<dbReference type="PANTHER" id="PTHR26379">
    <property type="entry name" value="BTB/POZ AND MATH DOMAIN-CONTAINING PROTEIN 1"/>
    <property type="match status" value="1"/>
</dbReference>
<feature type="domain" description="MATH" evidence="4">
    <location>
        <begin position="17"/>
        <end position="151"/>
    </location>
</feature>
<evidence type="ECO:0000313" key="5">
    <source>
        <dbReference type="EMBL" id="CAI9115393.1"/>
    </source>
</evidence>